<keyword evidence="7" id="KW-0820">tRNA-binding</keyword>
<reference evidence="9 10" key="2">
    <citation type="journal article" date="2011" name="Curr. Biol.">
        <title>An interdependent metabolic patchwork in the nested symbiosis of mealybugs.</title>
        <authorList>
            <person name="McCutcheon J.P."/>
            <person name="von Dohlen C.D."/>
        </authorList>
    </citation>
    <scope>NUCLEOTIDE SEQUENCE [LARGE SCALE GENOMIC DNA]</scope>
    <source>
        <strain evidence="9 10">PCIT</strain>
    </source>
</reference>
<organism evidence="9 10">
    <name type="scientific">Moranella endobia (strain PCIT)</name>
    <dbReference type="NCBI Taxonomy" id="903503"/>
    <lineage>
        <taxon>Bacteria</taxon>
        <taxon>Pseudomonadati</taxon>
        <taxon>Pseudomonadota</taxon>
        <taxon>Gammaproteobacteria</taxon>
        <taxon>Enterobacterales</taxon>
        <taxon>Enterobacteriaceae</taxon>
        <taxon>Candidatus Moranella</taxon>
    </lineage>
</organism>
<dbReference type="EMBL" id="CP002243">
    <property type="protein sequence ID" value="AEI75037.1"/>
    <property type="molecule type" value="Genomic_DNA"/>
</dbReference>
<dbReference type="Gene3D" id="1.10.8.50">
    <property type="match status" value="1"/>
</dbReference>
<dbReference type="Pfam" id="PF00416">
    <property type="entry name" value="Ribosomal_S13"/>
    <property type="match status" value="1"/>
</dbReference>
<comment type="similarity">
    <text evidence="1 7 8">Belongs to the universal ribosomal protein uS13 family.</text>
</comment>
<dbReference type="SUPFAM" id="SSF46946">
    <property type="entry name" value="S13-like H2TH domain"/>
    <property type="match status" value="1"/>
</dbReference>
<protein>
    <recommendedName>
        <fullName evidence="6 7">Small ribosomal subunit protein uS13</fullName>
    </recommendedName>
</protein>
<dbReference type="FunFam" id="4.10.910.10:FF:000001">
    <property type="entry name" value="30S ribosomal protein S13"/>
    <property type="match status" value="1"/>
</dbReference>
<dbReference type="InterPro" id="IPR010979">
    <property type="entry name" value="Ribosomal_uS13-like_H2TH"/>
</dbReference>
<evidence type="ECO:0000256" key="7">
    <source>
        <dbReference type="HAMAP-Rule" id="MF_01315"/>
    </source>
</evidence>
<dbReference type="PIRSF" id="PIRSF002134">
    <property type="entry name" value="Ribosomal_S13"/>
    <property type="match status" value="1"/>
</dbReference>
<dbReference type="eggNOG" id="COG0099">
    <property type="taxonomic scope" value="Bacteria"/>
</dbReference>
<dbReference type="GO" id="GO:0006412">
    <property type="term" value="P:translation"/>
    <property type="evidence" value="ECO:0007669"/>
    <property type="project" value="UniProtKB-UniRule"/>
</dbReference>
<dbReference type="HOGENOM" id="CLU_103849_1_2_6"/>
<accession>F7XY61</accession>
<dbReference type="InterPro" id="IPR019980">
    <property type="entry name" value="Ribosomal_uS13_bac-type"/>
</dbReference>
<dbReference type="HAMAP" id="MF_01315">
    <property type="entry name" value="Ribosomal_uS13"/>
    <property type="match status" value="1"/>
</dbReference>
<dbReference type="Gene3D" id="4.10.910.10">
    <property type="entry name" value="30s ribosomal protein s13, domain 2"/>
    <property type="match status" value="1"/>
</dbReference>
<proteinExistence type="inferred from homology"/>
<evidence type="ECO:0000313" key="9">
    <source>
        <dbReference type="EMBL" id="AEI75037.1"/>
    </source>
</evidence>
<evidence type="ECO:0000256" key="3">
    <source>
        <dbReference type="ARBA" id="ARBA00022884"/>
    </source>
</evidence>
<evidence type="ECO:0000256" key="6">
    <source>
        <dbReference type="ARBA" id="ARBA00035166"/>
    </source>
</evidence>
<dbReference type="PROSITE" id="PS00646">
    <property type="entry name" value="RIBOSOMAL_S13_1"/>
    <property type="match status" value="1"/>
</dbReference>
<dbReference type="GO" id="GO:0019843">
    <property type="term" value="F:rRNA binding"/>
    <property type="evidence" value="ECO:0007669"/>
    <property type="project" value="UniProtKB-UniRule"/>
</dbReference>
<dbReference type="GO" id="GO:0000049">
    <property type="term" value="F:tRNA binding"/>
    <property type="evidence" value="ECO:0007669"/>
    <property type="project" value="UniProtKB-UniRule"/>
</dbReference>
<sequence length="121" mass="13548">MARIAGINIPDNKHTVIALTSIYGIGKTRSQQICAATGITEHVHISELSEEQLDKLRDAVTKFVVEGDLRRVVTISIKRLIELGTYRGLRHRRGLPVRGQRTKTNARTCKGPRKPIKKIIV</sequence>
<keyword evidence="5 7" id="KW-0687">Ribonucleoprotein</keyword>
<dbReference type="RefSeq" id="WP_013975787.1">
    <property type="nucleotide sequence ID" value="NC_015735.1"/>
</dbReference>
<reference key="1">
    <citation type="submission" date="2010-09" db="EMBL/GenBank/DDBJ databases">
        <title>An interdependent metabolic patchwork in the nested three-way symbiosis of mealybugs.</title>
        <authorList>
            <person name="McCutcheon J.P."/>
            <person name="von Dohlen C.D."/>
        </authorList>
    </citation>
    <scope>NUCLEOTIDE SEQUENCE</scope>
    <source>
        <strain>PCIT</strain>
    </source>
</reference>
<name>F7XY61_MOREP</name>
<dbReference type="GO" id="GO:0003735">
    <property type="term" value="F:structural constituent of ribosome"/>
    <property type="evidence" value="ECO:0007669"/>
    <property type="project" value="InterPro"/>
</dbReference>
<dbReference type="GO" id="GO:0005829">
    <property type="term" value="C:cytosol"/>
    <property type="evidence" value="ECO:0007669"/>
    <property type="project" value="TreeGrafter"/>
</dbReference>
<dbReference type="KEGG" id="men:MEPCIT_411"/>
<dbReference type="InterPro" id="IPR001892">
    <property type="entry name" value="Ribosomal_uS13"/>
</dbReference>
<dbReference type="NCBIfam" id="TIGR03631">
    <property type="entry name" value="uS13_bact"/>
    <property type="match status" value="1"/>
</dbReference>
<keyword evidence="2 7" id="KW-0699">rRNA-binding</keyword>
<evidence type="ECO:0000313" key="10">
    <source>
        <dbReference type="Proteomes" id="UP000000504"/>
    </source>
</evidence>
<keyword evidence="10" id="KW-1185">Reference proteome</keyword>
<dbReference type="FunFam" id="1.10.8.50:FF:000001">
    <property type="entry name" value="30S ribosomal protein S13"/>
    <property type="match status" value="1"/>
</dbReference>
<evidence type="ECO:0000256" key="5">
    <source>
        <dbReference type="ARBA" id="ARBA00023274"/>
    </source>
</evidence>
<evidence type="ECO:0000256" key="2">
    <source>
        <dbReference type="ARBA" id="ARBA00022730"/>
    </source>
</evidence>
<dbReference type="Proteomes" id="UP000000504">
    <property type="component" value="Chromosome"/>
</dbReference>
<gene>
    <name evidence="7 9" type="primary">rpsM</name>
    <name evidence="9" type="ordered locus">MEPCIT_411</name>
</gene>
<dbReference type="STRING" id="903503.MEPCIT_411"/>
<dbReference type="PROSITE" id="PS50159">
    <property type="entry name" value="RIBOSOMAL_S13_2"/>
    <property type="match status" value="1"/>
</dbReference>
<keyword evidence="3 7" id="KW-0694">RNA-binding</keyword>
<dbReference type="InterPro" id="IPR027437">
    <property type="entry name" value="Rbsml_uS13_C"/>
</dbReference>
<evidence type="ECO:0000256" key="1">
    <source>
        <dbReference type="ARBA" id="ARBA00008080"/>
    </source>
</evidence>
<dbReference type="PANTHER" id="PTHR10871">
    <property type="entry name" value="30S RIBOSOMAL PROTEIN S13/40S RIBOSOMAL PROTEIN S18"/>
    <property type="match status" value="1"/>
</dbReference>
<comment type="function">
    <text evidence="7">Located at the top of the head of the 30S subunit, it contacts several helices of the 16S rRNA. In the 70S ribosome it contacts the 23S rRNA (bridge B1a) and protein L5 of the 50S subunit (bridge B1b), connecting the 2 subunits; these bridges are implicated in subunit movement. Contacts the tRNAs in the A and P-sites.</text>
</comment>
<dbReference type="AlphaFoldDB" id="F7XY61"/>
<keyword evidence="4 7" id="KW-0689">Ribosomal protein</keyword>
<dbReference type="GO" id="GO:0015935">
    <property type="term" value="C:small ribosomal subunit"/>
    <property type="evidence" value="ECO:0007669"/>
    <property type="project" value="TreeGrafter"/>
</dbReference>
<evidence type="ECO:0000256" key="8">
    <source>
        <dbReference type="RuleBase" id="RU003830"/>
    </source>
</evidence>
<dbReference type="PANTHER" id="PTHR10871:SF1">
    <property type="entry name" value="SMALL RIBOSOMAL SUBUNIT PROTEIN US13M"/>
    <property type="match status" value="1"/>
</dbReference>
<dbReference type="OrthoDB" id="9803610at2"/>
<evidence type="ECO:0000256" key="4">
    <source>
        <dbReference type="ARBA" id="ARBA00022980"/>
    </source>
</evidence>
<comment type="subunit">
    <text evidence="7">Part of the 30S ribosomal subunit. Forms a loose heterodimer with protein S19. Forms two bridges to the 50S subunit in the 70S ribosome.</text>
</comment>
<dbReference type="InterPro" id="IPR018269">
    <property type="entry name" value="Ribosomal_uS13_CS"/>
</dbReference>